<dbReference type="Proteomes" id="UP000018733">
    <property type="component" value="Unassembled WGS sequence"/>
</dbReference>
<evidence type="ECO:0000256" key="2">
    <source>
        <dbReference type="SAM" id="SignalP"/>
    </source>
</evidence>
<keyword evidence="2" id="KW-0732">Signal</keyword>
<evidence type="ECO:0000256" key="1">
    <source>
        <dbReference type="ARBA" id="ARBA00006987"/>
    </source>
</evidence>
<dbReference type="PATRIC" id="fig|1424334.3.peg.3906"/>
<keyword evidence="4" id="KW-1185">Reference proteome</keyword>
<comment type="caution">
    <text evidence="3">The sequence shown here is derived from an EMBL/GenBank/DDBJ whole genome shotgun (WGS) entry which is preliminary data.</text>
</comment>
<dbReference type="PANTHER" id="PTHR42928">
    <property type="entry name" value="TRICARBOXYLATE-BINDING PROTEIN"/>
    <property type="match status" value="1"/>
</dbReference>
<dbReference type="AlphaFoldDB" id="V8QKX9"/>
<protein>
    <submittedName>
        <fullName evidence="3">ABC transporter substrate-binding protein</fullName>
    </submittedName>
</protein>
<comment type="similarity">
    <text evidence="1">Belongs to the UPF0065 (bug) family.</text>
</comment>
<name>V8QKX9_9BURK</name>
<organism evidence="3 4">
    <name type="scientific">Advenella kashmirensis W13003</name>
    <dbReference type="NCBI Taxonomy" id="1424334"/>
    <lineage>
        <taxon>Bacteria</taxon>
        <taxon>Pseudomonadati</taxon>
        <taxon>Pseudomonadota</taxon>
        <taxon>Betaproteobacteria</taxon>
        <taxon>Burkholderiales</taxon>
        <taxon>Alcaligenaceae</taxon>
    </lineage>
</organism>
<feature type="chain" id="PRO_5004771808" evidence="2">
    <location>
        <begin position="21"/>
        <end position="320"/>
    </location>
</feature>
<dbReference type="PIRSF" id="PIRSF017082">
    <property type="entry name" value="YflP"/>
    <property type="match status" value="1"/>
</dbReference>
<reference evidence="3 4" key="1">
    <citation type="journal article" date="2014" name="Genome Announc.">
        <title>Draft Genome Sequence of Advenella kashmirensis Strain W13003, a Polycyclic Aromatic Hydrocarbon-Degrading Bacterium.</title>
        <authorList>
            <person name="Wang X."/>
            <person name="Jin D."/>
            <person name="Zhou L."/>
            <person name="Wu L."/>
            <person name="An W."/>
            <person name="Zhao L."/>
        </authorList>
    </citation>
    <scope>NUCLEOTIDE SEQUENCE [LARGE SCALE GENOMIC DNA]</scope>
    <source>
        <strain evidence="3 4">W13003</strain>
    </source>
</reference>
<dbReference type="Gene3D" id="3.40.190.150">
    <property type="entry name" value="Bordetella uptake gene, domain 1"/>
    <property type="match status" value="1"/>
</dbReference>
<dbReference type="PANTHER" id="PTHR42928:SF5">
    <property type="entry name" value="BLR1237 PROTEIN"/>
    <property type="match status" value="1"/>
</dbReference>
<accession>V8QKX9</accession>
<dbReference type="SUPFAM" id="SSF53850">
    <property type="entry name" value="Periplasmic binding protein-like II"/>
    <property type="match status" value="1"/>
</dbReference>
<dbReference type="InterPro" id="IPR042100">
    <property type="entry name" value="Bug_dom1"/>
</dbReference>
<dbReference type="InterPro" id="IPR005064">
    <property type="entry name" value="BUG"/>
</dbReference>
<dbReference type="STRING" id="1424334.W822_19460"/>
<feature type="signal peptide" evidence="2">
    <location>
        <begin position="1"/>
        <end position="20"/>
    </location>
</feature>
<dbReference type="CDD" id="cd13578">
    <property type="entry name" value="PBP2_Bug27"/>
    <property type="match status" value="1"/>
</dbReference>
<dbReference type="HOGENOM" id="CLU_045683_0_1_4"/>
<sequence>MKFTTLILLCMATMGPPAHASEHWPQRPITFVVPYPPGGTSDIVARIVANRLSETIKQSVVVENRPGANGNIGANIVAKSKPDGYTFLLCDVSALAVSPTVYKSLTFNPETDLTSVAMLSFSPFLLVTNPALHVSTLRALVEKSKGTNADFNFAATSIGSISHLTGLEIKQKTGAIWQDVFYKGGSEAISDTIAGHTQLLIAGIPVLAPHIQSGKLTALGVTSASRIELMPNVPSLEESGIKGLEVGAWQGIFGPRQTPNEVVSKLNSEINNILQLPDVQNKFKELGADTKPMSVEQVNTLFRDEAKRWSSVIKNANLKF</sequence>
<dbReference type="Pfam" id="PF03401">
    <property type="entry name" value="TctC"/>
    <property type="match status" value="1"/>
</dbReference>
<gene>
    <name evidence="3" type="ORF">W822_19460</name>
</gene>
<dbReference type="eggNOG" id="COG3181">
    <property type="taxonomic scope" value="Bacteria"/>
</dbReference>
<dbReference type="Gene3D" id="3.40.190.10">
    <property type="entry name" value="Periplasmic binding protein-like II"/>
    <property type="match status" value="1"/>
</dbReference>
<dbReference type="EMBL" id="AYXT01000013">
    <property type="protein sequence ID" value="ETF00596.1"/>
    <property type="molecule type" value="Genomic_DNA"/>
</dbReference>
<evidence type="ECO:0000313" key="3">
    <source>
        <dbReference type="EMBL" id="ETF00596.1"/>
    </source>
</evidence>
<evidence type="ECO:0000313" key="4">
    <source>
        <dbReference type="Proteomes" id="UP000018733"/>
    </source>
</evidence>
<proteinExistence type="inferred from homology"/>